<evidence type="ECO:0000259" key="5">
    <source>
        <dbReference type="PROSITE" id="PS50931"/>
    </source>
</evidence>
<keyword evidence="3" id="KW-0238">DNA-binding</keyword>
<dbReference type="GO" id="GO:0005829">
    <property type="term" value="C:cytosol"/>
    <property type="evidence" value="ECO:0007669"/>
    <property type="project" value="TreeGrafter"/>
</dbReference>
<evidence type="ECO:0000256" key="1">
    <source>
        <dbReference type="ARBA" id="ARBA00009437"/>
    </source>
</evidence>
<reference evidence="6" key="1">
    <citation type="journal article" date="2014" name="Int. J. Syst. Evol. Microbiol.">
        <title>Complete genome sequence of Corynebacterium casei LMG S-19264T (=DSM 44701T), isolated from a smear-ripened cheese.</title>
        <authorList>
            <consortium name="US DOE Joint Genome Institute (JGI-PGF)"/>
            <person name="Walter F."/>
            <person name="Albersmeier A."/>
            <person name="Kalinowski J."/>
            <person name="Ruckert C."/>
        </authorList>
    </citation>
    <scope>NUCLEOTIDE SEQUENCE</scope>
    <source>
        <strain evidence="6">KCTC 23714</strain>
    </source>
</reference>
<dbReference type="AlphaFoldDB" id="A0A918ML94"/>
<dbReference type="InterPro" id="IPR050950">
    <property type="entry name" value="HTH-type_LysR_regulators"/>
</dbReference>
<proteinExistence type="inferred from homology"/>
<reference evidence="6" key="2">
    <citation type="submission" date="2020-09" db="EMBL/GenBank/DDBJ databases">
        <authorList>
            <person name="Sun Q."/>
            <person name="Kim S."/>
        </authorList>
    </citation>
    <scope>NUCLEOTIDE SEQUENCE</scope>
    <source>
        <strain evidence="6">KCTC 23714</strain>
    </source>
</reference>
<dbReference type="GO" id="GO:0003700">
    <property type="term" value="F:DNA-binding transcription factor activity"/>
    <property type="evidence" value="ECO:0007669"/>
    <property type="project" value="InterPro"/>
</dbReference>
<dbReference type="GO" id="GO:0003677">
    <property type="term" value="F:DNA binding"/>
    <property type="evidence" value="ECO:0007669"/>
    <property type="project" value="UniProtKB-KW"/>
</dbReference>
<name>A0A918ML94_9RHOB</name>
<dbReference type="Proteomes" id="UP000628984">
    <property type="component" value="Unassembled WGS sequence"/>
</dbReference>
<keyword evidence="7" id="KW-1185">Reference proteome</keyword>
<dbReference type="SUPFAM" id="SSF53850">
    <property type="entry name" value="Periplasmic binding protein-like II"/>
    <property type="match status" value="1"/>
</dbReference>
<keyword evidence="4" id="KW-0804">Transcription</keyword>
<dbReference type="PANTHER" id="PTHR30419:SF8">
    <property type="entry name" value="NITROGEN ASSIMILATION TRANSCRIPTIONAL ACTIVATOR-RELATED"/>
    <property type="match status" value="1"/>
</dbReference>
<dbReference type="InterPro" id="IPR036390">
    <property type="entry name" value="WH_DNA-bd_sf"/>
</dbReference>
<dbReference type="SUPFAM" id="SSF46785">
    <property type="entry name" value="Winged helix' DNA-binding domain"/>
    <property type="match status" value="1"/>
</dbReference>
<sequence>MTLNLLSLKPAQLRLIQAIADHGQLQLAAAAVSMTQPAASRMLAEIERAVGAALFLRQPKGMEPTDIGAVVVRRAQAMLRELRSMSAEVRALREGYGGAVRVGAVTGPAVGYLVPAIREIKRQSPAAEITVDVLPSRDLLRQLAAGDLDFALARVLPDFDSREFDIHPMRDEKVTLLVRAGHPLVRAPTVTFTELVDYEWIMQERGAPIREATLEAFGAVGLAEPKNIVNSPSLLLMIAYLSRSDAIAAMSEEVTQLLTQPPVSGGFAVLNLPREVRVSPYYMLSLKRRPMLPLAARLRELVIANSERGGAVFG</sequence>
<evidence type="ECO:0000256" key="2">
    <source>
        <dbReference type="ARBA" id="ARBA00023015"/>
    </source>
</evidence>
<evidence type="ECO:0000313" key="6">
    <source>
        <dbReference type="EMBL" id="GGW35256.1"/>
    </source>
</evidence>
<dbReference type="RefSeq" id="WP_189634187.1">
    <property type="nucleotide sequence ID" value="NZ_BMYQ01000007.1"/>
</dbReference>
<gene>
    <name evidence="6" type="primary">gbpR</name>
    <name evidence="6" type="ORF">GCM10011452_24760</name>
</gene>
<evidence type="ECO:0000256" key="3">
    <source>
        <dbReference type="ARBA" id="ARBA00023125"/>
    </source>
</evidence>
<protein>
    <submittedName>
        <fullName evidence="6">LysR family transcriptional regulator</fullName>
    </submittedName>
</protein>
<dbReference type="InterPro" id="IPR000847">
    <property type="entry name" value="LysR_HTH_N"/>
</dbReference>
<feature type="domain" description="HTH lysR-type" evidence="5">
    <location>
        <begin position="8"/>
        <end position="65"/>
    </location>
</feature>
<evidence type="ECO:0000313" key="7">
    <source>
        <dbReference type="Proteomes" id="UP000628984"/>
    </source>
</evidence>
<comment type="similarity">
    <text evidence="1">Belongs to the LysR transcriptional regulatory family.</text>
</comment>
<dbReference type="InterPro" id="IPR005119">
    <property type="entry name" value="LysR_subst-bd"/>
</dbReference>
<dbReference type="Gene3D" id="1.10.10.10">
    <property type="entry name" value="Winged helix-like DNA-binding domain superfamily/Winged helix DNA-binding domain"/>
    <property type="match status" value="1"/>
</dbReference>
<accession>A0A918ML94</accession>
<dbReference type="PROSITE" id="PS50931">
    <property type="entry name" value="HTH_LYSR"/>
    <property type="match status" value="1"/>
</dbReference>
<organism evidence="6 7">
    <name type="scientific">Gemmobacter lanyuensis</name>
    <dbReference type="NCBI Taxonomy" id="1054497"/>
    <lineage>
        <taxon>Bacteria</taxon>
        <taxon>Pseudomonadati</taxon>
        <taxon>Pseudomonadota</taxon>
        <taxon>Alphaproteobacteria</taxon>
        <taxon>Rhodobacterales</taxon>
        <taxon>Paracoccaceae</taxon>
        <taxon>Gemmobacter</taxon>
    </lineage>
</organism>
<dbReference type="Pfam" id="PF03466">
    <property type="entry name" value="LysR_substrate"/>
    <property type="match status" value="1"/>
</dbReference>
<comment type="caution">
    <text evidence="6">The sequence shown here is derived from an EMBL/GenBank/DDBJ whole genome shotgun (WGS) entry which is preliminary data.</text>
</comment>
<dbReference type="PANTHER" id="PTHR30419">
    <property type="entry name" value="HTH-TYPE TRANSCRIPTIONAL REGULATOR YBHD"/>
    <property type="match status" value="1"/>
</dbReference>
<dbReference type="Gene3D" id="3.40.190.290">
    <property type="match status" value="1"/>
</dbReference>
<keyword evidence="2" id="KW-0805">Transcription regulation</keyword>
<dbReference type="EMBL" id="BMYQ01000007">
    <property type="protein sequence ID" value="GGW35256.1"/>
    <property type="molecule type" value="Genomic_DNA"/>
</dbReference>
<dbReference type="InterPro" id="IPR036388">
    <property type="entry name" value="WH-like_DNA-bd_sf"/>
</dbReference>
<evidence type="ECO:0000256" key="4">
    <source>
        <dbReference type="ARBA" id="ARBA00023163"/>
    </source>
</evidence>
<dbReference type="Pfam" id="PF00126">
    <property type="entry name" value="HTH_1"/>
    <property type="match status" value="1"/>
</dbReference>